<name>A0ABM8DG47_9GAMM</name>
<proteinExistence type="predicted"/>
<organism evidence="1 2">
    <name type="scientific">Lysobacter auxotrophicus</name>
    <dbReference type="NCBI Taxonomy" id="2992573"/>
    <lineage>
        <taxon>Bacteria</taxon>
        <taxon>Pseudomonadati</taxon>
        <taxon>Pseudomonadota</taxon>
        <taxon>Gammaproteobacteria</taxon>
        <taxon>Lysobacterales</taxon>
        <taxon>Lysobacteraceae</taxon>
        <taxon>Lysobacter</taxon>
    </lineage>
</organism>
<dbReference type="InterPro" id="IPR011856">
    <property type="entry name" value="tRNA_endonuc-like_dom_sf"/>
</dbReference>
<evidence type="ECO:0000313" key="1">
    <source>
        <dbReference type="EMBL" id="BDU17543.1"/>
    </source>
</evidence>
<evidence type="ECO:0000313" key="2">
    <source>
        <dbReference type="Proteomes" id="UP001317822"/>
    </source>
</evidence>
<reference evidence="1 2" key="1">
    <citation type="journal article" date="2023" name="Int. J. Syst. Evol. Microbiol.">
        <title>Physiological and genomic analyses of cobalamin (vitamin B12)-auxotrophy of Lysobacter auxotrophicus sp. nov., a methionine-auxotrophic chitinolytic bacterium isolated from chitin-treated soil.</title>
        <authorList>
            <person name="Saito A."/>
            <person name="Dohra H."/>
            <person name="Hamada M."/>
            <person name="Moriuchi R."/>
            <person name="Kotsuchibashi Y."/>
            <person name="Mori K."/>
        </authorList>
    </citation>
    <scope>NUCLEOTIDE SEQUENCE [LARGE SCALE GENOMIC DNA]</scope>
    <source>
        <strain evidence="1 2">5-21a</strain>
    </source>
</reference>
<protein>
    <recommendedName>
        <fullName evidence="3">VRR-NUC domain-containing protein</fullName>
    </recommendedName>
</protein>
<dbReference type="Proteomes" id="UP001317822">
    <property type="component" value="Chromosome"/>
</dbReference>
<dbReference type="Gene3D" id="3.40.1350.10">
    <property type="match status" value="1"/>
</dbReference>
<gene>
    <name evidence="1" type="ORF">LA521A_27440</name>
</gene>
<dbReference type="RefSeq" id="WP_281779469.1">
    <property type="nucleotide sequence ID" value="NZ_AP027041.1"/>
</dbReference>
<sequence length="101" mass="11263">MKRGHSRRDANHAALAKRFEDLGCTVQDLSHVGVAGWPDVVVGCIGRNHLVEFKNPETAYGRAGLSSNQREFAQRWRGGQMYAVSTPEEVDVLVQNWRKAA</sequence>
<dbReference type="EMBL" id="AP027041">
    <property type="protein sequence ID" value="BDU17543.1"/>
    <property type="molecule type" value="Genomic_DNA"/>
</dbReference>
<keyword evidence="2" id="KW-1185">Reference proteome</keyword>
<accession>A0ABM8DG47</accession>
<evidence type="ECO:0008006" key="3">
    <source>
        <dbReference type="Google" id="ProtNLM"/>
    </source>
</evidence>